<proteinExistence type="predicted"/>
<dbReference type="PANTHER" id="PTHR46910">
    <property type="entry name" value="TRANSCRIPTION FACTOR PDR1"/>
    <property type="match status" value="1"/>
</dbReference>
<dbReference type="GO" id="GO:0008270">
    <property type="term" value="F:zinc ion binding"/>
    <property type="evidence" value="ECO:0007669"/>
    <property type="project" value="InterPro"/>
</dbReference>
<keyword evidence="1" id="KW-0539">Nucleus</keyword>
<evidence type="ECO:0000256" key="1">
    <source>
        <dbReference type="ARBA" id="ARBA00023242"/>
    </source>
</evidence>
<evidence type="ECO:0000259" key="3">
    <source>
        <dbReference type="SMART" id="SM00906"/>
    </source>
</evidence>
<sequence length="577" mass="63053">MPDLCSARKRWTTESAASPPPTSPGHATFNDLADIDRSSNRVSSSTDNHGAVPTGSPSVPLASTAVAMATRAFVEAPNPASEPLFLDFQHPMPAIDHADDVSPSFLSFMDLLTDGSQASPNNPLATPATAEADKSRAADFAARPTQPLTVSSVAIGPGGLPTSRAAEGASPSSARSSLVLPAGPLSADMQIEQIAPWPAISFFITLYLRYMHSLLPIVHRPSFAQAMTMRADRGDRNLRALVLGLGEHLLDRDVQYPLRQELTSGYFCCQSVGQVNRASALLSEACQVAHNLRLHESGDIPEFQDLDTVEMELRRRVFWHVYAVDITEASGGNMIHLNDFEGLAPLPSSVDDEYITSQGSFPQPLQKPSYMTGYVACVQLFPVMADCIVRHRQLKQRLKRARPLSDAEVMLEKAWVREARVEVDRLMSDLPSALQLGDGSPRPTGDPVEDAVFGMQRANLLITEASVKFSLFDYWLELEPLTTESIYERAALAHRAYATLSSISLDDLASNGESMRGKIFRIVIALLRSPDMGSEWVNTVQDWWSLFSRVNFVQLMPPDMASAFDSRQQSPSPSQAA</sequence>
<dbReference type="Pfam" id="PF04082">
    <property type="entry name" value="Fungal_trans"/>
    <property type="match status" value="1"/>
</dbReference>
<keyword evidence="5" id="KW-1185">Reference proteome</keyword>
<protein>
    <recommendedName>
        <fullName evidence="3">Xylanolytic transcriptional activator regulatory domain-containing protein</fullName>
    </recommendedName>
</protein>
<dbReference type="PANTHER" id="PTHR46910:SF40">
    <property type="entry name" value="ZN(II)2CYS6 TRANSCRIPTION FACTOR (EUROFUNG)"/>
    <property type="match status" value="1"/>
</dbReference>
<dbReference type="EMBL" id="RSCD01000016">
    <property type="protein sequence ID" value="RSH88652.1"/>
    <property type="molecule type" value="Genomic_DNA"/>
</dbReference>
<dbReference type="InterPro" id="IPR050987">
    <property type="entry name" value="AtrR-like"/>
</dbReference>
<dbReference type="SMART" id="SM00906">
    <property type="entry name" value="Fungal_trans"/>
    <property type="match status" value="1"/>
</dbReference>
<organism evidence="4 5">
    <name type="scientific">Saitozyma podzolica</name>
    <dbReference type="NCBI Taxonomy" id="1890683"/>
    <lineage>
        <taxon>Eukaryota</taxon>
        <taxon>Fungi</taxon>
        <taxon>Dikarya</taxon>
        <taxon>Basidiomycota</taxon>
        <taxon>Agaricomycotina</taxon>
        <taxon>Tremellomycetes</taxon>
        <taxon>Tremellales</taxon>
        <taxon>Trimorphomycetaceae</taxon>
        <taxon>Saitozyma</taxon>
    </lineage>
</organism>
<feature type="region of interest" description="Disordered" evidence="2">
    <location>
        <begin position="151"/>
        <end position="170"/>
    </location>
</feature>
<evidence type="ECO:0000313" key="4">
    <source>
        <dbReference type="EMBL" id="RSH88652.1"/>
    </source>
</evidence>
<comment type="caution">
    <text evidence="4">The sequence shown here is derived from an EMBL/GenBank/DDBJ whole genome shotgun (WGS) entry which is preliminary data.</text>
</comment>
<dbReference type="InterPro" id="IPR007219">
    <property type="entry name" value="XnlR_reg_dom"/>
</dbReference>
<dbReference type="GO" id="GO:0006351">
    <property type="term" value="P:DNA-templated transcription"/>
    <property type="evidence" value="ECO:0007669"/>
    <property type="project" value="InterPro"/>
</dbReference>
<reference evidence="4 5" key="1">
    <citation type="submission" date="2018-11" db="EMBL/GenBank/DDBJ databases">
        <title>Genome sequence of Saitozyma podzolica DSM 27192.</title>
        <authorList>
            <person name="Aliyu H."/>
            <person name="Gorte O."/>
            <person name="Ochsenreither K."/>
        </authorList>
    </citation>
    <scope>NUCLEOTIDE SEQUENCE [LARGE SCALE GENOMIC DNA]</scope>
    <source>
        <strain evidence="4 5">DSM 27192</strain>
    </source>
</reference>
<gene>
    <name evidence="4" type="ORF">EHS25_002879</name>
</gene>
<dbReference type="OrthoDB" id="1708823at2759"/>
<dbReference type="Proteomes" id="UP000279259">
    <property type="component" value="Unassembled WGS sequence"/>
</dbReference>
<dbReference type="GO" id="GO:0003700">
    <property type="term" value="F:DNA-binding transcription factor activity"/>
    <property type="evidence" value="ECO:0007669"/>
    <property type="project" value="InterPro"/>
</dbReference>
<accession>A0A427YC46</accession>
<dbReference type="STRING" id="1890683.A0A427YC46"/>
<name>A0A427YC46_9TREE</name>
<feature type="domain" description="Xylanolytic transcriptional activator regulatory" evidence="3">
    <location>
        <begin position="278"/>
        <end position="353"/>
    </location>
</feature>
<dbReference type="CDD" id="cd12148">
    <property type="entry name" value="fungal_TF_MHR"/>
    <property type="match status" value="1"/>
</dbReference>
<dbReference type="GO" id="GO:0003677">
    <property type="term" value="F:DNA binding"/>
    <property type="evidence" value="ECO:0007669"/>
    <property type="project" value="InterPro"/>
</dbReference>
<evidence type="ECO:0000313" key="5">
    <source>
        <dbReference type="Proteomes" id="UP000279259"/>
    </source>
</evidence>
<feature type="region of interest" description="Disordered" evidence="2">
    <location>
        <begin position="1"/>
        <end position="59"/>
    </location>
</feature>
<evidence type="ECO:0000256" key="2">
    <source>
        <dbReference type="SAM" id="MobiDB-lite"/>
    </source>
</evidence>
<dbReference type="AlphaFoldDB" id="A0A427YC46"/>